<dbReference type="SMART" id="SM00448">
    <property type="entry name" value="REC"/>
    <property type="match status" value="1"/>
</dbReference>
<dbReference type="SUPFAM" id="SSF52172">
    <property type="entry name" value="CheY-like"/>
    <property type="match status" value="1"/>
</dbReference>
<feature type="domain" description="HD" evidence="4">
    <location>
        <begin position="202"/>
        <end position="325"/>
    </location>
</feature>
<dbReference type="GO" id="GO:0008081">
    <property type="term" value="F:phosphoric diester hydrolase activity"/>
    <property type="evidence" value="ECO:0007669"/>
    <property type="project" value="UniProtKB-ARBA"/>
</dbReference>
<dbReference type="PANTHER" id="PTHR45228">
    <property type="entry name" value="CYCLIC DI-GMP PHOSPHODIESTERASE TM_0186-RELATED"/>
    <property type="match status" value="1"/>
</dbReference>
<evidence type="ECO:0000313" key="6">
    <source>
        <dbReference type="EMBL" id="WIM05747.1"/>
    </source>
</evidence>
<evidence type="ECO:0000259" key="3">
    <source>
        <dbReference type="PROSITE" id="PS50110"/>
    </source>
</evidence>
<dbReference type="Pfam" id="PF13487">
    <property type="entry name" value="HD_5"/>
    <property type="match status" value="1"/>
</dbReference>
<dbReference type="InterPro" id="IPR011006">
    <property type="entry name" value="CheY-like_superfamily"/>
</dbReference>
<dbReference type="Pfam" id="PF00072">
    <property type="entry name" value="Response_reg"/>
    <property type="match status" value="1"/>
</dbReference>
<dbReference type="Gene3D" id="1.10.3210.10">
    <property type="entry name" value="Hypothetical protein af1432"/>
    <property type="match status" value="1"/>
</dbReference>
<feature type="domain" description="Response regulatory" evidence="3">
    <location>
        <begin position="10"/>
        <end position="125"/>
    </location>
</feature>
<dbReference type="PANTHER" id="PTHR45228:SF8">
    <property type="entry name" value="TWO-COMPONENT RESPONSE REGULATOR-RELATED"/>
    <property type="match status" value="1"/>
</dbReference>
<dbReference type="Gene3D" id="3.40.50.2300">
    <property type="match status" value="1"/>
</dbReference>
<gene>
    <name evidence="6" type="ORF">OHM77_00230</name>
</gene>
<feature type="modified residue" description="4-aspartylphosphate" evidence="1">
    <location>
        <position position="59"/>
    </location>
</feature>
<dbReference type="InterPro" id="IPR001789">
    <property type="entry name" value="Sig_transdc_resp-reg_receiver"/>
</dbReference>
<evidence type="ECO:0000259" key="4">
    <source>
        <dbReference type="PROSITE" id="PS51831"/>
    </source>
</evidence>
<dbReference type="AlphaFoldDB" id="A0AA49FLK9"/>
<feature type="coiled-coil region" evidence="2">
    <location>
        <begin position="138"/>
        <end position="165"/>
    </location>
</feature>
<sequence length="460" mass="51871">MSEPEQPKLTLLFVDDEASILSSLRRLFRQHGYNILTAESGAQGLEVLEKETVDLVVSDMRMPEMDGAKFLEEVRLRWPHVVRILLTGYADVTSTIAAINRGEIYRYIAKPWDDNDIVLTVREALEHKRLESENLRLLALTQRQNEELKELNASLEQKVAERTAELRQTLASLDQAHKELKKGFMATVRIFSGLIELRGGKLAGHSRRVAEHARDLARALGLDEAEQQDVFLAALLHDIGKISLPDALLERPFTALSPQEKVDFMRHPVRGQQVLMGVEQLMGAGRLIRHHHESMDGSGYPDRLAGLAIPMGARILAVANDYDALQMGTLILQALGPSQALEFIVRNRGHRYDPRVVDAFKDILREDISGMPERGAGASVLRSAAEEDSLIARRRFRSVPMTSDRLKEGMVLSRDLMHHEGYLLLSQGHRLDESLIKQLKEIEVIGERPLTVHIRIEERS</sequence>
<dbReference type="KEGG" id="npv:OHM77_00230"/>
<protein>
    <submittedName>
        <fullName evidence="6">Response regulator</fullName>
    </submittedName>
</protein>
<evidence type="ECO:0000256" key="2">
    <source>
        <dbReference type="SAM" id="Coils"/>
    </source>
</evidence>
<reference evidence="6" key="1">
    <citation type="journal article" date="2023" name="Nat. Microbiol.">
        <title>Enrichment and characterization of a nitric oxide-reducing microbial community in a continuous bioreactor.</title>
        <authorList>
            <person name="Garrido-Amador P."/>
            <person name="Stortenbeker N."/>
            <person name="Wessels H.J.C.T."/>
            <person name="Speth D.R."/>
            <person name="Garcia-Heredia I."/>
            <person name="Kartal B."/>
        </authorList>
    </citation>
    <scope>NUCLEOTIDE SEQUENCE</scope>
    <source>
        <strain evidence="6">MAG1</strain>
    </source>
</reference>
<feature type="domain" description="HD-GYP" evidence="5">
    <location>
        <begin position="180"/>
        <end position="376"/>
    </location>
</feature>
<keyword evidence="1" id="KW-0597">Phosphoprotein</keyword>
<dbReference type="EMBL" id="CP107246">
    <property type="protein sequence ID" value="WIM05747.1"/>
    <property type="molecule type" value="Genomic_DNA"/>
</dbReference>
<dbReference type="InterPro" id="IPR052020">
    <property type="entry name" value="Cyclic_di-GMP/3'3'-cGAMP_PDE"/>
</dbReference>
<dbReference type="PROSITE" id="PS51832">
    <property type="entry name" value="HD_GYP"/>
    <property type="match status" value="1"/>
</dbReference>
<dbReference type="InterPro" id="IPR003607">
    <property type="entry name" value="HD/PDEase_dom"/>
</dbReference>
<proteinExistence type="predicted"/>
<keyword evidence="2" id="KW-0175">Coiled coil</keyword>
<dbReference type="SMART" id="SM00471">
    <property type="entry name" value="HDc"/>
    <property type="match status" value="1"/>
</dbReference>
<accession>A0AA49FLK9</accession>
<dbReference type="Proteomes" id="UP001234916">
    <property type="component" value="Chromosome"/>
</dbReference>
<evidence type="ECO:0000256" key="1">
    <source>
        <dbReference type="PROSITE-ProRule" id="PRU00169"/>
    </source>
</evidence>
<dbReference type="PROSITE" id="PS51831">
    <property type="entry name" value="HD"/>
    <property type="match status" value="1"/>
</dbReference>
<name>A0AA49FLK9_9PROT</name>
<dbReference type="PROSITE" id="PS50110">
    <property type="entry name" value="RESPONSE_REGULATORY"/>
    <property type="match status" value="1"/>
</dbReference>
<dbReference type="CDD" id="cd17569">
    <property type="entry name" value="REC_HupR-like"/>
    <property type="match status" value="1"/>
</dbReference>
<dbReference type="CDD" id="cd00077">
    <property type="entry name" value="HDc"/>
    <property type="match status" value="1"/>
</dbReference>
<dbReference type="InterPro" id="IPR006674">
    <property type="entry name" value="HD_domain"/>
</dbReference>
<dbReference type="InterPro" id="IPR037522">
    <property type="entry name" value="HD_GYP_dom"/>
</dbReference>
<evidence type="ECO:0000259" key="5">
    <source>
        <dbReference type="PROSITE" id="PS51832"/>
    </source>
</evidence>
<dbReference type="SUPFAM" id="SSF109604">
    <property type="entry name" value="HD-domain/PDEase-like"/>
    <property type="match status" value="1"/>
</dbReference>
<organism evidence="6">
    <name type="scientific">Candidatus Nitricoxidivorans perseverans</name>
    <dbReference type="NCBI Taxonomy" id="2975601"/>
    <lineage>
        <taxon>Bacteria</taxon>
        <taxon>Pseudomonadati</taxon>
        <taxon>Pseudomonadota</taxon>
        <taxon>Betaproteobacteria</taxon>
        <taxon>Nitrosomonadales</taxon>
        <taxon>Sterolibacteriaceae</taxon>
        <taxon>Candidatus Nitricoxidivorans</taxon>
    </lineage>
</organism>
<dbReference type="GO" id="GO:0000160">
    <property type="term" value="P:phosphorelay signal transduction system"/>
    <property type="evidence" value="ECO:0007669"/>
    <property type="project" value="InterPro"/>
</dbReference>